<evidence type="ECO:0000313" key="2">
    <source>
        <dbReference type="EMBL" id="ORY58325.1"/>
    </source>
</evidence>
<comment type="caution">
    <text evidence="2">The sequence shown here is derived from an EMBL/GenBank/DDBJ whole genome shotgun (WGS) entry which is preliminary data.</text>
</comment>
<gene>
    <name evidence="2" type="ORF">LY90DRAFT_506320</name>
</gene>
<proteinExistence type="predicted"/>
<feature type="region of interest" description="Disordered" evidence="1">
    <location>
        <begin position="653"/>
        <end position="673"/>
    </location>
</feature>
<feature type="region of interest" description="Disordered" evidence="1">
    <location>
        <begin position="996"/>
        <end position="1032"/>
    </location>
</feature>
<dbReference type="Proteomes" id="UP000193920">
    <property type="component" value="Unassembled WGS sequence"/>
</dbReference>
<feature type="region of interest" description="Disordered" evidence="1">
    <location>
        <begin position="62"/>
        <end position="83"/>
    </location>
</feature>
<reference evidence="2 3" key="1">
    <citation type="submission" date="2016-08" db="EMBL/GenBank/DDBJ databases">
        <title>A Parts List for Fungal Cellulosomes Revealed by Comparative Genomics.</title>
        <authorList>
            <consortium name="DOE Joint Genome Institute"/>
            <person name="Haitjema C.H."/>
            <person name="Gilmore S.P."/>
            <person name="Henske J.K."/>
            <person name="Solomon K.V."/>
            <person name="De Groot R."/>
            <person name="Kuo A."/>
            <person name="Mondo S.J."/>
            <person name="Salamov A.A."/>
            <person name="Labutti K."/>
            <person name="Zhao Z."/>
            <person name="Chiniquy J."/>
            <person name="Barry K."/>
            <person name="Brewer H.M."/>
            <person name="Purvine S.O."/>
            <person name="Wright A.T."/>
            <person name="Boxma B."/>
            <person name="Van Alen T."/>
            <person name="Hackstein J.H."/>
            <person name="Baker S.E."/>
            <person name="Grigoriev I.V."/>
            <person name="O'Malley M.A."/>
        </authorList>
    </citation>
    <scope>NUCLEOTIDE SEQUENCE [LARGE SCALE GENOMIC DNA]</scope>
    <source>
        <strain evidence="2 3">G1</strain>
    </source>
</reference>
<dbReference type="EMBL" id="MCOG01000067">
    <property type="protein sequence ID" value="ORY58325.1"/>
    <property type="molecule type" value="Genomic_DNA"/>
</dbReference>
<name>A0A1Y2DHR8_9FUNG</name>
<feature type="compositionally biased region" description="Acidic residues" evidence="1">
    <location>
        <begin position="655"/>
        <end position="664"/>
    </location>
</feature>
<evidence type="ECO:0000313" key="3">
    <source>
        <dbReference type="Proteomes" id="UP000193920"/>
    </source>
</evidence>
<organism evidence="2 3">
    <name type="scientific">Neocallimastix californiae</name>
    <dbReference type="NCBI Taxonomy" id="1754190"/>
    <lineage>
        <taxon>Eukaryota</taxon>
        <taxon>Fungi</taxon>
        <taxon>Fungi incertae sedis</taxon>
        <taxon>Chytridiomycota</taxon>
        <taxon>Chytridiomycota incertae sedis</taxon>
        <taxon>Neocallimastigomycetes</taxon>
        <taxon>Neocallimastigales</taxon>
        <taxon>Neocallimastigaceae</taxon>
        <taxon>Neocallimastix</taxon>
    </lineage>
</organism>
<accession>A0A1Y2DHR8</accession>
<protein>
    <submittedName>
        <fullName evidence="2">Uncharacterized protein</fullName>
    </submittedName>
</protein>
<dbReference type="OrthoDB" id="2155201at2759"/>
<keyword evidence="3" id="KW-1185">Reference proteome</keyword>
<feature type="compositionally biased region" description="Polar residues" evidence="1">
    <location>
        <begin position="1018"/>
        <end position="1032"/>
    </location>
</feature>
<sequence length="1455" mass="166195">MVSLNSKILHEKEGILHEKSNINEIANQTLDSIKSLKKSRTKNKSLISSLIIILKKPFHLSHRKKSNNKNENENSSLTQTQNTVDIEHSKSHIIVNDSSGLSLHHNFSKTSNIQSNSNNFIVDLQSSTDTNENEIKPKISLKLKKKKSYKKETKKTKKDNFIYKKFDVKKIFKKKKPEIYSAVEITDNTTQISPIENKNESLKVEIIGNSTVSAATSTIDENMKSSKKPNDEIEIKFNDNKKQFNTNFNSSLKNNNYISQNNESNLNSIIGLDAGTMQVGSVPNHEKIFQQNILTNTNELVKFDSIIDNDPFNPHQEMINNEKQNLQMESQSNSVMIPSTTGEYMEDEIKIYCGLPDNSLNSCRSVVEKVSQYFSDNIACFWSIFPLNEPHQRMGNWKLGEFLDRWFRSNYENCVREISSMISTPDQFLIEKLLKFQLKSCSWTAHNNTLQYTLIRLCMEKEDDQHINLLLRYFIVPPHLWSRVSYFIAELLDFASGIYPDYDIIVSELTDSYDLVHRMNPVQLCLTSIYMGTTIIPKRKRPSIFRNTINEELYDHEYSLLELMACLVIENCMKKFCQIEINKYLMKQYAPILISITDSSLNSFNIGLSSLNNDYIYSTNNVSNGGIDDNPIGIPMYLLHEQNSFDISNHCIDMKDEDDSENDDSSMTRPSFSFNQKGKEFDYEMIPYPPFDKYLPSISNASQAKASSQKDKKGTEKMEAISVTENIDLPNAKNQLMKPISFPEVKSVNYTSFNKNCLIGIEKDPLDTLDRLKEDDRMDSTSPQDNIIVSSATPATVERILNDGGGIEEININDKLVKNKIIPMNTHFQNDVNDYKIKDNNKTINNTVLLSNPQNVNNSKEENSKFASEEYRQELIELDKLTQTTQQQQQQQQLHLSIDQSLNVKCNDNGISKENDPKGKSSKISIKMIPSQSLIKDKKENSRLEAVNPSFEPNVPYRNFEELNSELISQNNKVISQVTVDDTILENVFKDDDGKVKGKELEKEEEEEEEEKKEQRQEQNINSKDNIVTGSVNDSINSSVSYSERHSFNIRNNLSLSSEYSQLRRSTQSINIINSSSHLTDNHNSRHTVSRIGSMDTINHYLYGDSHYKRLYKDMEENEDEDESDFDRNTNYTDLGIKRNLSEGLSSFDISIHCPSFYSYSLGKGKVPFSSSASLSSSTSSSSIEDDNNDDSLPNYSFISVLSSKPSISAKSVKDSTNNKVVFHEIASSVTSSKPNGGLVGIPKNYLNSTSSQNIQNPNRIAVNDSRNQLNSNKSTNKCIPSKSNVVNENQLNSNDNGYSINNNINSNVTHNNINNDNENNGNHGNIIINNKNPTNNENANINNTNKINTINNNSSTFSSTFEKQNFDLYFSSYNYYTLLETIERINPNLDEKVVKALEMADYYQHGTSINDYYENYSMDHLDELEELLKYFHIFDMKQIQNNIMNWVDLLISKE</sequence>
<evidence type="ECO:0000256" key="1">
    <source>
        <dbReference type="SAM" id="MobiDB-lite"/>
    </source>
</evidence>